<dbReference type="Proteomes" id="UP000094527">
    <property type="component" value="Unassembled WGS sequence"/>
</dbReference>
<dbReference type="PROSITE" id="PS00134">
    <property type="entry name" value="TRYPSIN_HIS"/>
    <property type="match status" value="1"/>
</dbReference>
<dbReference type="AlphaFoldDB" id="A0A1D2M898"/>
<keyword evidence="5" id="KW-0732">Signal</keyword>
<dbReference type="CDD" id="cd00190">
    <property type="entry name" value="Tryp_SPc"/>
    <property type="match status" value="1"/>
</dbReference>
<protein>
    <submittedName>
        <fullName evidence="7">Mannan-binding lectin serine protease 1</fullName>
    </submittedName>
</protein>
<dbReference type="InterPro" id="IPR033116">
    <property type="entry name" value="TRYPSIN_SER"/>
</dbReference>
<feature type="signal peptide" evidence="5">
    <location>
        <begin position="1"/>
        <end position="21"/>
    </location>
</feature>
<dbReference type="InterPro" id="IPR009003">
    <property type="entry name" value="Peptidase_S1_PA"/>
</dbReference>
<organism evidence="7 8">
    <name type="scientific">Orchesella cincta</name>
    <name type="common">Springtail</name>
    <name type="synonym">Podura cincta</name>
    <dbReference type="NCBI Taxonomy" id="48709"/>
    <lineage>
        <taxon>Eukaryota</taxon>
        <taxon>Metazoa</taxon>
        <taxon>Ecdysozoa</taxon>
        <taxon>Arthropoda</taxon>
        <taxon>Hexapoda</taxon>
        <taxon>Collembola</taxon>
        <taxon>Entomobryomorpha</taxon>
        <taxon>Entomobryoidea</taxon>
        <taxon>Orchesellidae</taxon>
        <taxon>Orchesellinae</taxon>
        <taxon>Orchesella</taxon>
    </lineage>
</organism>
<evidence type="ECO:0000256" key="4">
    <source>
        <dbReference type="SAM" id="MobiDB-lite"/>
    </source>
</evidence>
<keyword evidence="3" id="KW-0720">Serine protease</keyword>
<dbReference type="Gene3D" id="2.40.10.10">
    <property type="entry name" value="Trypsin-like serine proteases"/>
    <property type="match status" value="1"/>
</dbReference>
<dbReference type="GO" id="GO:0006508">
    <property type="term" value="P:proteolysis"/>
    <property type="evidence" value="ECO:0007669"/>
    <property type="project" value="UniProtKB-KW"/>
</dbReference>
<reference evidence="7 8" key="1">
    <citation type="journal article" date="2016" name="Genome Biol. Evol.">
        <title>Gene Family Evolution Reflects Adaptation to Soil Environmental Stressors in the Genome of the Collembolan Orchesella cincta.</title>
        <authorList>
            <person name="Faddeeva-Vakhrusheva A."/>
            <person name="Derks M.F."/>
            <person name="Anvar S.Y."/>
            <person name="Agamennone V."/>
            <person name="Suring W."/>
            <person name="Smit S."/>
            <person name="van Straalen N.M."/>
            <person name="Roelofs D."/>
        </authorList>
    </citation>
    <scope>NUCLEOTIDE SEQUENCE [LARGE SCALE GENOMIC DNA]</scope>
    <source>
        <tissue evidence="7">Mixed pool</tissue>
    </source>
</reference>
<keyword evidence="3 7" id="KW-0645">Protease</keyword>
<dbReference type="InterPro" id="IPR001314">
    <property type="entry name" value="Peptidase_S1A"/>
</dbReference>
<name>A0A1D2M898_ORCCI</name>
<dbReference type="PROSITE" id="PS00135">
    <property type="entry name" value="TRYPSIN_SER"/>
    <property type="match status" value="1"/>
</dbReference>
<feature type="compositionally biased region" description="Basic and acidic residues" evidence="4">
    <location>
        <begin position="42"/>
        <end position="57"/>
    </location>
</feature>
<dbReference type="GO" id="GO:0004252">
    <property type="term" value="F:serine-type endopeptidase activity"/>
    <property type="evidence" value="ECO:0007669"/>
    <property type="project" value="InterPro"/>
</dbReference>
<evidence type="ECO:0000256" key="5">
    <source>
        <dbReference type="SAM" id="SignalP"/>
    </source>
</evidence>
<dbReference type="PRINTS" id="PR00722">
    <property type="entry name" value="CHYMOTRYPSIN"/>
</dbReference>
<proteinExistence type="inferred from homology"/>
<keyword evidence="1" id="KW-1015">Disulfide bond</keyword>
<evidence type="ECO:0000256" key="2">
    <source>
        <dbReference type="ARBA" id="ARBA00024195"/>
    </source>
</evidence>
<accession>A0A1D2M898</accession>
<feature type="non-terminal residue" evidence="7">
    <location>
        <position position="506"/>
    </location>
</feature>
<dbReference type="InterPro" id="IPR001254">
    <property type="entry name" value="Trypsin_dom"/>
</dbReference>
<dbReference type="PANTHER" id="PTHR24252:SF7">
    <property type="entry name" value="HYALIN"/>
    <property type="match status" value="1"/>
</dbReference>
<evidence type="ECO:0000256" key="1">
    <source>
        <dbReference type="ARBA" id="ARBA00023157"/>
    </source>
</evidence>
<dbReference type="OrthoDB" id="60866at2759"/>
<dbReference type="SUPFAM" id="SSF50494">
    <property type="entry name" value="Trypsin-like serine proteases"/>
    <property type="match status" value="1"/>
</dbReference>
<feature type="domain" description="Peptidase S1" evidence="6">
    <location>
        <begin position="251"/>
        <end position="506"/>
    </location>
</feature>
<sequence length="506" mass="56486">MIKLSILILIFGALCIQLSKQQISEGVEGEVESEVEGKIEGDVEGKIEGDVEGKSESDGESNESVDEYFVEARQLTEELDQMEGEFSGRADDSGKKSKFLPPEVLEYKSRVENLKCGELFVIKEEKYLTFKMNSPEEVCKYEFIGTKTDNCTVAFMCKGRVHFKPPDKQKGCTEDFIKISDGTDGRMAGCGRFIFDDKPRIARNRGSDIYFTFKGKADDAICVVFCKQDAKSDSPKMKKLCGKKDVPQGRIVGGDTAEKFEFPWISPILQKTGKRSRISFCAASLINDQYAITAGHCFAYGQKPEQIQLLFHAHLLDQRVGKGQQPSNEIFQKIPGWNDPKATDESEGSLRVDVESILVHPKFVLRTFEYDIALLKLKKKVNLKTDKVTPICLPEVSDDFNYTGKYLTVAGWGRYSEKLMAGVRLLQKLDVPYHSLQECRKYNKLRSRHICAGFLKGGKDSCAGDSGGPLIYKKDPMKNQHVLAGIVSAGRGCARAKALGLYTNVE</sequence>
<dbReference type="Pfam" id="PF00089">
    <property type="entry name" value="Trypsin"/>
    <property type="match status" value="2"/>
</dbReference>
<feature type="region of interest" description="Disordered" evidence="4">
    <location>
        <begin position="42"/>
        <end position="64"/>
    </location>
</feature>
<dbReference type="SMART" id="SM00020">
    <property type="entry name" value="Tryp_SPc"/>
    <property type="match status" value="1"/>
</dbReference>
<dbReference type="FunFam" id="2.40.10.10:FF:000002">
    <property type="entry name" value="Transmembrane protease serine"/>
    <property type="match status" value="1"/>
</dbReference>
<keyword evidence="3" id="KW-0378">Hydrolase</keyword>
<evidence type="ECO:0000313" key="8">
    <source>
        <dbReference type="Proteomes" id="UP000094527"/>
    </source>
</evidence>
<dbReference type="EMBL" id="LJIJ01002840">
    <property type="protein sequence ID" value="ODM89169.1"/>
    <property type="molecule type" value="Genomic_DNA"/>
</dbReference>
<dbReference type="InterPro" id="IPR043504">
    <property type="entry name" value="Peptidase_S1_PA_chymotrypsin"/>
</dbReference>
<dbReference type="STRING" id="48709.A0A1D2M898"/>
<dbReference type="PANTHER" id="PTHR24252">
    <property type="entry name" value="ACROSIN-RELATED"/>
    <property type="match status" value="1"/>
</dbReference>
<dbReference type="InterPro" id="IPR018114">
    <property type="entry name" value="TRYPSIN_HIS"/>
</dbReference>
<comment type="similarity">
    <text evidence="2">Belongs to the peptidase S1 family. CLIP subfamily.</text>
</comment>
<dbReference type="PROSITE" id="PS50240">
    <property type="entry name" value="TRYPSIN_DOM"/>
    <property type="match status" value="1"/>
</dbReference>
<comment type="caution">
    <text evidence="7">The sequence shown here is derived from an EMBL/GenBank/DDBJ whole genome shotgun (WGS) entry which is preliminary data.</text>
</comment>
<evidence type="ECO:0000256" key="3">
    <source>
        <dbReference type="RuleBase" id="RU363034"/>
    </source>
</evidence>
<evidence type="ECO:0000313" key="7">
    <source>
        <dbReference type="EMBL" id="ODM89169.1"/>
    </source>
</evidence>
<gene>
    <name evidence="7" type="ORF">Ocin01_17514</name>
</gene>
<keyword evidence="8" id="KW-1185">Reference proteome</keyword>
<feature type="chain" id="PRO_5008903614" evidence="5">
    <location>
        <begin position="22"/>
        <end position="506"/>
    </location>
</feature>
<evidence type="ECO:0000259" key="6">
    <source>
        <dbReference type="PROSITE" id="PS50240"/>
    </source>
</evidence>